<evidence type="ECO:0000313" key="2">
    <source>
        <dbReference type="Proteomes" id="UP000765509"/>
    </source>
</evidence>
<name>A0A9Q3Q4I3_9BASI</name>
<keyword evidence="2" id="KW-1185">Reference proteome</keyword>
<dbReference type="OrthoDB" id="2753252at2759"/>
<protein>
    <recommendedName>
        <fullName evidence="3">Tc1-like transposase DDE domain-containing protein</fullName>
    </recommendedName>
</protein>
<evidence type="ECO:0000313" key="1">
    <source>
        <dbReference type="EMBL" id="MBW0584045.1"/>
    </source>
</evidence>
<evidence type="ECO:0008006" key="3">
    <source>
        <dbReference type="Google" id="ProtNLM"/>
    </source>
</evidence>
<dbReference type="GO" id="GO:0003676">
    <property type="term" value="F:nucleic acid binding"/>
    <property type="evidence" value="ECO:0007669"/>
    <property type="project" value="InterPro"/>
</dbReference>
<organism evidence="1 2">
    <name type="scientific">Austropuccinia psidii MF-1</name>
    <dbReference type="NCBI Taxonomy" id="1389203"/>
    <lineage>
        <taxon>Eukaryota</taxon>
        <taxon>Fungi</taxon>
        <taxon>Dikarya</taxon>
        <taxon>Basidiomycota</taxon>
        <taxon>Pucciniomycotina</taxon>
        <taxon>Pucciniomycetes</taxon>
        <taxon>Pucciniales</taxon>
        <taxon>Sphaerophragmiaceae</taxon>
        <taxon>Austropuccinia</taxon>
    </lineage>
</organism>
<dbReference type="InterPro" id="IPR036397">
    <property type="entry name" value="RNaseH_sf"/>
</dbReference>
<comment type="caution">
    <text evidence="1">The sequence shown here is derived from an EMBL/GenBank/DDBJ whole genome shotgun (WGS) entry which is preliminary data.</text>
</comment>
<dbReference type="Proteomes" id="UP000765509">
    <property type="component" value="Unassembled WGS sequence"/>
</dbReference>
<dbReference type="Gene3D" id="3.30.420.10">
    <property type="entry name" value="Ribonuclease H-like superfamily/Ribonuclease H"/>
    <property type="match status" value="1"/>
</dbReference>
<reference evidence="1" key="1">
    <citation type="submission" date="2021-03" db="EMBL/GenBank/DDBJ databases">
        <title>Draft genome sequence of rust myrtle Austropuccinia psidii MF-1, a brazilian biotype.</title>
        <authorList>
            <person name="Quecine M.C."/>
            <person name="Pachon D.M.R."/>
            <person name="Bonatelli M.L."/>
            <person name="Correr F.H."/>
            <person name="Franceschini L.M."/>
            <person name="Leite T.F."/>
            <person name="Margarido G.R.A."/>
            <person name="Almeida C.A."/>
            <person name="Ferrarezi J.A."/>
            <person name="Labate C.A."/>
        </authorList>
    </citation>
    <scope>NUCLEOTIDE SEQUENCE</scope>
    <source>
        <strain evidence="1">MF-1</strain>
    </source>
</reference>
<dbReference type="EMBL" id="AVOT02116782">
    <property type="protein sequence ID" value="MBW0584045.1"/>
    <property type="molecule type" value="Genomic_DNA"/>
</dbReference>
<accession>A0A9Q3Q4I3</accession>
<proteinExistence type="predicted"/>
<dbReference type="AlphaFoldDB" id="A0A9Q3Q4I3"/>
<sequence length="131" mass="15311">MVQQVYCQALCPFVEPMEQAHWIRGRHQLLLMEENALINTAGFRNKWHKQNCILKIDWPAHSPDLNLIEKILKSMKSQISKLYQPQNLDELKHPTWSSLSKIHPGILNDYLQSMPRRMQMVINQCGGPTSY</sequence>
<gene>
    <name evidence="1" type="ORF">O181_123760</name>
</gene>